<evidence type="ECO:0000313" key="2">
    <source>
        <dbReference type="Proteomes" id="UP000233597"/>
    </source>
</evidence>
<organism evidence="1 2">
    <name type="scientific">Thalassospira marina</name>
    <dbReference type="NCBI Taxonomy" id="2048283"/>
    <lineage>
        <taxon>Bacteria</taxon>
        <taxon>Pseudomonadati</taxon>
        <taxon>Pseudomonadota</taxon>
        <taxon>Alphaproteobacteria</taxon>
        <taxon>Rhodospirillales</taxon>
        <taxon>Thalassospiraceae</taxon>
        <taxon>Thalassospira</taxon>
    </lineage>
</organism>
<proteinExistence type="predicted"/>
<accession>A0A2N3KY64</accession>
<reference evidence="1 2" key="1">
    <citation type="submission" date="2017-09" db="EMBL/GenBank/DDBJ databases">
        <title>Biodiversity and function of Thalassospira species in the particle-attached aromatic-hydrocarbon-degrading consortia from the surface seawater of the South China Sea.</title>
        <authorList>
            <person name="Dong C."/>
            <person name="Liu R."/>
            <person name="Shao Z."/>
        </authorList>
    </citation>
    <scope>NUCLEOTIDE SEQUENCE [LARGE SCALE GENOMIC DNA]</scope>
    <source>
        <strain evidence="1 2">CSC1P2</strain>
    </source>
</reference>
<name>A0A2N3KY64_9PROT</name>
<sequence length="143" mass="15821">MIMGEVVARIKSQTSRTLLRTLGGSLDYAKLKSAPQAPCAFVVPVRETAKGNNVAVGAVRQAVHEQFGIIFGLTSRNDRHGDRAEAEIRAVRDAVKAALHGWQPDPDYDPITFVQGDLLEFKNGIVWWQDVYATATQWRAKES</sequence>
<dbReference type="Proteomes" id="UP000233597">
    <property type="component" value="Unassembled WGS sequence"/>
</dbReference>
<evidence type="ECO:0000313" key="1">
    <source>
        <dbReference type="EMBL" id="PKR55478.1"/>
    </source>
</evidence>
<dbReference type="Pfam" id="PF23840">
    <property type="entry name" value="Phage_tail_terminator"/>
    <property type="match status" value="1"/>
</dbReference>
<protein>
    <submittedName>
        <fullName evidence="1">Uncharacterized protein</fullName>
    </submittedName>
</protein>
<dbReference type="RefSeq" id="WP_101264527.1">
    <property type="nucleotide sequence ID" value="NZ_NWTK01000002.1"/>
</dbReference>
<dbReference type="EMBL" id="NWTK01000002">
    <property type="protein sequence ID" value="PKR55478.1"/>
    <property type="molecule type" value="Genomic_DNA"/>
</dbReference>
<dbReference type="AlphaFoldDB" id="A0A2N3KY64"/>
<gene>
    <name evidence="1" type="ORF">COO20_04730</name>
</gene>
<dbReference type="InterPro" id="IPR056912">
    <property type="entry name" value="Phage_JBD30_tail_term-like"/>
</dbReference>
<comment type="caution">
    <text evidence="1">The sequence shown here is derived from an EMBL/GenBank/DDBJ whole genome shotgun (WGS) entry which is preliminary data.</text>
</comment>
<dbReference type="OrthoDB" id="7282508at2"/>